<dbReference type="InterPro" id="IPR011989">
    <property type="entry name" value="ARM-like"/>
</dbReference>
<dbReference type="Proteomes" id="UP000646738">
    <property type="component" value="Unassembled WGS sequence"/>
</dbReference>
<dbReference type="PANTHER" id="PTHR12697:SF5">
    <property type="entry name" value="DEOXYHYPUSINE HYDROXYLASE"/>
    <property type="match status" value="1"/>
</dbReference>
<organism evidence="1 2">
    <name type="scientific">Streptomyces rubradiris</name>
    <name type="common">Streptomyces achromogenes subsp. rubradiris</name>
    <dbReference type="NCBI Taxonomy" id="285531"/>
    <lineage>
        <taxon>Bacteria</taxon>
        <taxon>Bacillati</taxon>
        <taxon>Actinomycetota</taxon>
        <taxon>Actinomycetes</taxon>
        <taxon>Kitasatosporales</taxon>
        <taxon>Streptomycetaceae</taxon>
        <taxon>Streptomyces</taxon>
    </lineage>
</organism>
<dbReference type="Gene3D" id="1.25.10.10">
    <property type="entry name" value="Leucine-rich Repeat Variant"/>
    <property type="match status" value="2"/>
</dbReference>
<dbReference type="InterPro" id="IPR004155">
    <property type="entry name" value="PBS_lyase_HEAT"/>
</dbReference>
<dbReference type="SUPFAM" id="SSF48371">
    <property type="entry name" value="ARM repeat"/>
    <property type="match status" value="1"/>
</dbReference>
<sequence>MGLLRGPDRETARLAGRLLARSEQGRARTRWLLRDPRGHLLRKRREHLPRPHPQEAYPYEAACVVICEVMTERPELFASRCSGEPRFAEEAEGLLPLLDPALPAELRRAAVRALGAFGAVDSRAGRVVGAALLERALPERRTVEAAAATLARLPEPPAAELLRLLGAGDDGPGGGRRDVGTPVSRRGAAIALGLLRHEGAAPALLAALAADEPPDLRRAAADALGLLGHRPAVPALVALAGDEEEATALRARAVTALGRIGAHEALPALLDAARSDSESLRLPAAPSLGSFPTAPAITALTHLASDPEPETVRAAVDSLARSGPPAAAALCALPGLAVRDHWPSDTLRALVTALAACPGPECTTALARLAHPPYQRSVQAAAERALAGRPAAEALPHLLRLLADPMMRHPHGPALLALARGGAPEAEAIVVEHFEHQRSFVAGRYRDEAREALRVLRRAAAP</sequence>
<gene>
    <name evidence="1" type="ORF">Srubr_36410</name>
</gene>
<dbReference type="SMART" id="SM00567">
    <property type="entry name" value="EZ_HEAT"/>
    <property type="match status" value="6"/>
</dbReference>
<evidence type="ECO:0000313" key="1">
    <source>
        <dbReference type="EMBL" id="GHI53795.1"/>
    </source>
</evidence>
<accession>A0ABQ3RD51</accession>
<dbReference type="Pfam" id="PF13646">
    <property type="entry name" value="HEAT_2"/>
    <property type="match status" value="1"/>
</dbReference>
<keyword evidence="2" id="KW-1185">Reference proteome</keyword>
<dbReference type="EMBL" id="BNEA01000015">
    <property type="protein sequence ID" value="GHI53795.1"/>
    <property type="molecule type" value="Genomic_DNA"/>
</dbReference>
<reference evidence="2" key="1">
    <citation type="submission" date="2023-07" db="EMBL/GenBank/DDBJ databases">
        <title>Whole genome shotgun sequence of Streptomyces achromogenes subsp. rubradiris NBRC 14000.</title>
        <authorList>
            <person name="Komaki H."/>
            <person name="Tamura T."/>
        </authorList>
    </citation>
    <scope>NUCLEOTIDE SEQUENCE [LARGE SCALE GENOMIC DNA]</scope>
    <source>
        <strain evidence="2">NBRC 14000</strain>
    </source>
</reference>
<comment type="caution">
    <text evidence="1">The sequence shown here is derived from an EMBL/GenBank/DDBJ whole genome shotgun (WGS) entry which is preliminary data.</text>
</comment>
<evidence type="ECO:0008006" key="3">
    <source>
        <dbReference type="Google" id="ProtNLM"/>
    </source>
</evidence>
<dbReference type="RefSeq" id="WP_189989627.1">
    <property type="nucleotide sequence ID" value="NZ_BNCB01000001.1"/>
</dbReference>
<name>A0ABQ3RD51_STRRR</name>
<dbReference type="PANTHER" id="PTHR12697">
    <property type="entry name" value="PBS LYASE HEAT-LIKE PROTEIN"/>
    <property type="match status" value="1"/>
</dbReference>
<evidence type="ECO:0000313" key="2">
    <source>
        <dbReference type="Proteomes" id="UP000646738"/>
    </source>
</evidence>
<dbReference type="InterPro" id="IPR016024">
    <property type="entry name" value="ARM-type_fold"/>
</dbReference>
<protein>
    <recommendedName>
        <fullName evidence="3">HEAT repeat</fullName>
    </recommendedName>
</protein>
<proteinExistence type="predicted"/>